<name>A0ABS5AQL3_9PSEU</name>
<proteinExistence type="predicted"/>
<evidence type="ECO:0000313" key="2">
    <source>
        <dbReference type="Proteomes" id="UP001519363"/>
    </source>
</evidence>
<dbReference type="Proteomes" id="UP001519363">
    <property type="component" value="Unassembled WGS sequence"/>
</dbReference>
<keyword evidence="2" id="KW-1185">Reference proteome</keyword>
<dbReference type="EMBL" id="JAGIOO010000001">
    <property type="protein sequence ID" value="MBP2478848.1"/>
    <property type="molecule type" value="Genomic_DNA"/>
</dbReference>
<protein>
    <submittedName>
        <fullName evidence="1">Vacuolar-type H+-ATPase subunit E/Vma4</fullName>
    </submittedName>
</protein>
<reference evidence="1 2" key="1">
    <citation type="submission" date="2021-03" db="EMBL/GenBank/DDBJ databases">
        <title>Sequencing the genomes of 1000 actinobacteria strains.</title>
        <authorList>
            <person name="Klenk H.-P."/>
        </authorList>
    </citation>
    <scope>NUCLEOTIDE SEQUENCE [LARGE SCALE GENOMIC DNA]</scope>
    <source>
        <strain evidence="1 2">DSM 44580</strain>
    </source>
</reference>
<comment type="caution">
    <text evidence="1">The sequence shown here is derived from an EMBL/GenBank/DDBJ whole genome shotgun (WGS) entry which is preliminary data.</text>
</comment>
<gene>
    <name evidence="1" type="ORF">JOF53_007720</name>
</gene>
<dbReference type="RefSeq" id="WP_086782853.1">
    <property type="nucleotide sequence ID" value="NZ_JAGIOO010000001.1"/>
</dbReference>
<sequence>MSGAEITAALRPVREELLRRARADAERTVAQAGDHAARVLEDAERAAAAIRERARAQGAAEGAAAATARRAQARARVHAAELRARAQVYGLLRAQVRAELRGLRDGPEYPRLRELLAAEARRLLGAAASVTEAPGGGVLADGDGARADCSLDGFAERAVAALGPELEGLWRP</sequence>
<evidence type="ECO:0000313" key="1">
    <source>
        <dbReference type="EMBL" id="MBP2478848.1"/>
    </source>
</evidence>
<accession>A0ABS5AQL3</accession>
<organism evidence="1 2">
    <name type="scientific">Crossiella equi</name>
    <dbReference type="NCBI Taxonomy" id="130796"/>
    <lineage>
        <taxon>Bacteria</taxon>
        <taxon>Bacillati</taxon>
        <taxon>Actinomycetota</taxon>
        <taxon>Actinomycetes</taxon>
        <taxon>Pseudonocardiales</taxon>
        <taxon>Pseudonocardiaceae</taxon>
        <taxon>Crossiella</taxon>
    </lineage>
</organism>